<evidence type="ECO:0000313" key="2">
    <source>
        <dbReference type="Proteomes" id="UP000633943"/>
    </source>
</evidence>
<gene>
    <name evidence="1" type="ORF">GPA24_09300</name>
</gene>
<dbReference type="EMBL" id="WTVP01000021">
    <property type="protein sequence ID" value="NMG15738.1"/>
    <property type="molecule type" value="Genomic_DNA"/>
</dbReference>
<name>A0ABX1NVD8_9RHOO</name>
<evidence type="ECO:0000313" key="1">
    <source>
        <dbReference type="EMBL" id="NMG15738.1"/>
    </source>
</evidence>
<accession>A0ABX1NVD8</accession>
<organism evidence="1 2">
    <name type="scientific">Aromatoleum bremense</name>
    <dbReference type="NCBI Taxonomy" id="76115"/>
    <lineage>
        <taxon>Bacteria</taxon>
        <taxon>Pseudomonadati</taxon>
        <taxon>Pseudomonadota</taxon>
        <taxon>Betaproteobacteria</taxon>
        <taxon>Rhodocyclales</taxon>
        <taxon>Rhodocyclaceae</taxon>
        <taxon>Aromatoleum</taxon>
    </lineage>
</organism>
<dbReference type="Pfam" id="PF04796">
    <property type="entry name" value="RepA_C"/>
    <property type="match status" value="1"/>
</dbReference>
<comment type="caution">
    <text evidence="1">The sequence shown here is derived from an EMBL/GenBank/DDBJ whole genome shotgun (WGS) entry which is preliminary data.</text>
</comment>
<keyword evidence="2" id="KW-1185">Reference proteome</keyword>
<dbReference type="InterPro" id="IPR006881">
    <property type="entry name" value="RepA_C"/>
</dbReference>
<dbReference type="RefSeq" id="WP_169202374.1">
    <property type="nucleotide sequence ID" value="NZ_CP059467.1"/>
</dbReference>
<protein>
    <submittedName>
        <fullName evidence="1">Pirin</fullName>
    </submittedName>
</protein>
<sequence>MPTTKPKNLSFDFRSGQPIPAWVREVIDTHLAIEAEDARSAGSLGFLARALIIATMPYKDPKTEVFKRQNGDFRLRIIAGYEGGIPYGIYPRLLMSWVSTEAVRKQTPVIQLGDCLRAFLHDVMDLRSSGGGARGSGSRVTEQMKRLFGSLITAHYAGTQQQQGFLLRNVLIADELQLDDAVLTGLWTPQQAHETGRWQSQVRLSSGFFEECINNPVPIDLRAYKALRGSPLAMDVYTWLTYRMSYTQRRSRPIRWEPLMLQFGSDYGTETAQAVRDFKKAFLKALKLVLVVYPQACVEVRDVGVVLLPSRPHVSPLPVQRDLF</sequence>
<reference evidence="1 2" key="1">
    <citation type="submission" date="2019-12" db="EMBL/GenBank/DDBJ databases">
        <title>Comparative genomics gives insights into the taxonomy of the Azoarcus-Aromatoleum group and reveals separate origins of nif in the plant-associated Azoarcus and non-plant-associated Aromatoleum sub-groups.</title>
        <authorList>
            <person name="Lafos M."/>
            <person name="Maluk M."/>
            <person name="Batista M."/>
            <person name="Junghare M."/>
            <person name="Carmona M."/>
            <person name="Faoro H."/>
            <person name="Cruz L.M."/>
            <person name="Battistoni F."/>
            <person name="De Souza E."/>
            <person name="Pedrosa F."/>
            <person name="Chen W.-M."/>
            <person name="Poole P.S."/>
            <person name="Dixon R.A."/>
            <person name="James E.K."/>
        </authorList>
    </citation>
    <scope>NUCLEOTIDE SEQUENCE [LARGE SCALE GENOMIC DNA]</scope>
    <source>
        <strain evidence="1 2">PbN1</strain>
    </source>
</reference>
<proteinExistence type="predicted"/>
<dbReference type="Proteomes" id="UP000633943">
    <property type="component" value="Unassembled WGS sequence"/>
</dbReference>